<dbReference type="AlphaFoldDB" id="A0ABD5YTV3"/>
<comment type="caution">
    <text evidence="1">The sequence shown here is derived from an EMBL/GenBank/DDBJ whole genome shotgun (WGS) entry which is preliminary data.</text>
</comment>
<dbReference type="GeneID" id="76202016"/>
<dbReference type="InterPro" id="IPR009078">
    <property type="entry name" value="Ferritin-like_SF"/>
</dbReference>
<dbReference type="Gene3D" id="1.20.1260.10">
    <property type="match status" value="1"/>
</dbReference>
<dbReference type="PANTHER" id="PTHR30565">
    <property type="entry name" value="PROTEIN YCIF"/>
    <property type="match status" value="1"/>
</dbReference>
<dbReference type="Pfam" id="PF05974">
    <property type="entry name" value="DUF892"/>
    <property type="match status" value="1"/>
</dbReference>
<dbReference type="InterPro" id="IPR012347">
    <property type="entry name" value="Ferritin-like"/>
</dbReference>
<dbReference type="RefSeq" id="WP_264556354.1">
    <property type="nucleotide sequence ID" value="NZ_CP109980.1"/>
</dbReference>
<evidence type="ECO:0000313" key="1">
    <source>
        <dbReference type="EMBL" id="MFC7192337.1"/>
    </source>
</evidence>
<protein>
    <submittedName>
        <fullName evidence="1">Ferritin-like domain-containing protein</fullName>
    </submittedName>
</protein>
<dbReference type="Proteomes" id="UP001596417">
    <property type="component" value="Unassembled WGS sequence"/>
</dbReference>
<dbReference type="SUPFAM" id="SSF47240">
    <property type="entry name" value="Ferritin-like"/>
    <property type="match status" value="1"/>
</dbReference>
<evidence type="ECO:0000313" key="2">
    <source>
        <dbReference type="Proteomes" id="UP001596417"/>
    </source>
</evidence>
<proteinExistence type="predicted"/>
<dbReference type="PANTHER" id="PTHR30565:SF9">
    <property type="entry name" value="PROTEIN YCIF"/>
    <property type="match status" value="1"/>
</dbReference>
<dbReference type="InterPro" id="IPR047114">
    <property type="entry name" value="YciF"/>
</dbReference>
<organism evidence="1 2">
    <name type="scientific">Halocatena marina</name>
    <dbReference type="NCBI Taxonomy" id="2934937"/>
    <lineage>
        <taxon>Archaea</taxon>
        <taxon>Methanobacteriati</taxon>
        <taxon>Methanobacteriota</taxon>
        <taxon>Stenosarchaea group</taxon>
        <taxon>Halobacteria</taxon>
        <taxon>Halobacteriales</taxon>
        <taxon>Natronomonadaceae</taxon>
        <taxon>Halocatena</taxon>
    </lineage>
</organism>
<sequence>MTIETKRDMFERELQKLYHAELEILDLHGDLSMAAGSQAISEIFASHQDDTVTQIHRIESVFERLGQEPTERGSAIMEGLLAEKDEFINEVEDDELRDLDVLSVGMINERLELTLLDRLLLLAADLDLPEEIGHALGTNRTEAANALQQMQSVLETTQSSSEQ</sequence>
<name>A0ABD5YTV3_9EURY</name>
<dbReference type="InterPro" id="IPR010287">
    <property type="entry name" value="DUF892_YciF-like"/>
</dbReference>
<keyword evidence="2" id="KW-1185">Reference proteome</keyword>
<reference evidence="1 2" key="1">
    <citation type="journal article" date="2019" name="Int. J. Syst. Evol. Microbiol.">
        <title>The Global Catalogue of Microorganisms (GCM) 10K type strain sequencing project: providing services to taxonomists for standard genome sequencing and annotation.</title>
        <authorList>
            <consortium name="The Broad Institute Genomics Platform"/>
            <consortium name="The Broad Institute Genome Sequencing Center for Infectious Disease"/>
            <person name="Wu L."/>
            <person name="Ma J."/>
        </authorList>
    </citation>
    <scope>NUCLEOTIDE SEQUENCE [LARGE SCALE GENOMIC DNA]</scope>
    <source>
        <strain evidence="1 2">RDMS1</strain>
    </source>
</reference>
<accession>A0ABD5YTV3</accession>
<gene>
    <name evidence="1" type="ORF">ACFQL7_22660</name>
</gene>
<dbReference type="EMBL" id="JBHTAX010000004">
    <property type="protein sequence ID" value="MFC7192337.1"/>
    <property type="molecule type" value="Genomic_DNA"/>
</dbReference>